<dbReference type="InterPro" id="IPR030391">
    <property type="entry name" value="MeTrfase_TrmA_CS"/>
</dbReference>
<dbReference type="SUPFAM" id="SSF53335">
    <property type="entry name" value="S-adenosyl-L-methionine-dependent methyltransferases"/>
    <property type="match status" value="1"/>
</dbReference>
<sequence>MATQTVSIEKIVHGGYGLAHLPSGQIVLVNQVLPGETVTVSVRRGKKNYLIGTPVEVVKPHPDRIDPPCPYYGRCGGCDLQHTDYATQLTVKKDILADLFQRRSEFLPPDIQDKICPVSGSPEQFHYRQRIRLQVNENGQLGFNRYRSHEIIAVDSCLLAPDAIVETVYRIQQNQQGRDLVGLSTEVELLLNPATGSTVCIFKFKRRIRPADKNRAVTLCKAVDCVERIFFTGADFPIQGPFGDATTLAHNHLSVIYPDFFESGKELQLNWEVGGFCQVNLNQNRQMIKEVINLADLSGRDTVLDLYCGMGNFAIALGQTAQHITGIEGQGSAIRSAGKNAEVADITNCTFIKSPVHQGCRSLIEDGARFDCVIIDPPRQGAPDLSAELGRLTRDKLIYVSCDPATLCRDLENLCAKGFSVTTVQPIDMFPQTHHIETIVLLQR</sequence>
<dbReference type="OrthoDB" id="9804590at2"/>
<dbReference type="InterPro" id="IPR029063">
    <property type="entry name" value="SAM-dependent_MTases_sf"/>
</dbReference>
<evidence type="ECO:0000259" key="7">
    <source>
        <dbReference type="PROSITE" id="PS50926"/>
    </source>
</evidence>
<keyword evidence="4 5" id="KW-0949">S-adenosyl-L-methionine</keyword>
<dbReference type="PROSITE" id="PS01231">
    <property type="entry name" value="TRMA_2"/>
    <property type="match status" value="1"/>
</dbReference>
<dbReference type="Gene3D" id="2.40.50.1070">
    <property type="match status" value="1"/>
</dbReference>
<dbReference type="Proteomes" id="UP000199073">
    <property type="component" value="Unassembled WGS sequence"/>
</dbReference>
<evidence type="ECO:0000256" key="4">
    <source>
        <dbReference type="ARBA" id="ARBA00022691"/>
    </source>
</evidence>
<evidence type="ECO:0000313" key="9">
    <source>
        <dbReference type="Proteomes" id="UP000199073"/>
    </source>
</evidence>
<dbReference type="Pfam" id="PF01938">
    <property type="entry name" value="TRAM"/>
    <property type="match status" value="1"/>
</dbReference>
<dbReference type="PROSITE" id="PS51687">
    <property type="entry name" value="SAM_MT_RNA_M5U"/>
    <property type="match status" value="1"/>
</dbReference>
<evidence type="ECO:0000313" key="8">
    <source>
        <dbReference type="EMBL" id="SDO39099.1"/>
    </source>
</evidence>
<keyword evidence="1" id="KW-0408">Iron</keyword>
<evidence type="ECO:0000256" key="6">
    <source>
        <dbReference type="PROSITE-ProRule" id="PRU10015"/>
    </source>
</evidence>
<feature type="domain" description="TRAM" evidence="7">
    <location>
        <begin position="1"/>
        <end position="56"/>
    </location>
</feature>
<dbReference type="PROSITE" id="PS01230">
    <property type="entry name" value="TRMA_1"/>
    <property type="match status" value="1"/>
</dbReference>
<evidence type="ECO:0000256" key="2">
    <source>
        <dbReference type="ARBA" id="ARBA00022603"/>
    </source>
</evidence>
<dbReference type="InterPro" id="IPR012340">
    <property type="entry name" value="NA-bd_OB-fold"/>
</dbReference>
<dbReference type="PANTHER" id="PTHR11061:SF49">
    <property type="entry name" value="23S RRNA (URACIL(1939)-C(5))-METHYLTRANSFERASE RLMD"/>
    <property type="match status" value="1"/>
</dbReference>
<dbReference type="PROSITE" id="PS50926">
    <property type="entry name" value="TRAM"/>
    <property type="match status" value="1"/>
</dbReference>
<evidence type="ECO:0000256" key="1">
    <source>
        <dbReference type="ARBA" id="ARBA00022485"/>
    </source>
</evidence>
<dbReference type="Pfam" id="PF05958">
    <property type="entry name" value="tRNA_U5-meth_tr"/>
    <property type="match status" value="1"/>
</dbReference>
<reference evidence="8 9" key="1">
    <citation type="submission" date="2016-10" db="EMBL/GenBank/DDBJ databases">
        <authorList>
            <person name="de Groot N.N."/>
        </authorList>
    </citation>
    <scope>NUCLEOTIDE SEQUENCE [LARGE SCALE GENOMIC DNA]</scope>
    <source>
        <strain evidence="8 9">DSM 12130</strain>
    </source>
</reference>
<accession>A0A1H0J6I4</accession>
<protein>
    <submittedName>
        <fullName evidence="8">23S rRNA m(5)U-1939 methyltransferase</fullName>
    </submittedName>
</protein>
<dbReference type="EMBL" id="FNJI01000001">
    <property type="protein sequence ID" value="SDO39099.1"/>
    <property type="molecule type" value="Genomic_DNA"/>
</dbReference>
<dbReference type="GO" id="GO:0070475">
    <property type="term" value="P:rRNA base methylation"/>
    <property type="evidence" value="ECO:0007669"/>
    <property type="project" value="TreeGrafter"/>
</dbReference>
<dbReference type="InterPro" id="IPR010280">
    <property type="entry name" value="U5_MeTrfase_fam"/>
</dbReference>
<organism evidence="8 9">
    <name type="scientific">Desulforhopalus singaporensis</name>
    <dbReference type="NCBI Taxonomy" id="91360"/>
    <lineage>
        <taxon>Bacteria</taxon>
        <taxon>Pseudomonadati</taxon>
        <taxon>Thermodesulfobacteriota</taxon>
        <taxon>Desulfobulbia</taxon>
        <taxon>Desulfobulbales</taxon>
        <taxon>Desulfocapsaceae</taxon>
        <taxon>Desulforhopalus</taxon>
    </lineage>
</organism>
<dbReference type="InterPro" id="IPR002792">
    <property type="entry name" value="TRAM_dom"/>
</dbReference>
<dbReference type="NCBIfam" id="TIGR00479">
    <property type="entry name" value="rumA"/>
    <property type="match status" value="1"/>
</dbReference>
<dbReference type="GO" id="GO:0070041">
    <property type="term" value="F:rRNA (uridine-C5-)-methyltransferase activity"/>
    <property type="evidence" value="ECO:0007669"/>
    <property type="project" value="TreeGrafter"/>
</dbReference>
<dbReference type="Gene3D" id="2.40.50.140">
    <property type="entry name" value="Nucleic acid-binding proteins"/>
    <property type="match status" value="1"/>
</dbReference>
<dbReference type="SUPFAM" id="SSF50249">
    <property type="entry name" value="Nucleic acid-binding proteins"/>
    <property type="match status" value="1"/>
</dbReference>
<feature type="binding site" evidence="5">
    <location>
        <position position="376"/>
    </location>
    <ligand>
        <name>S-adenosyl-L-methionine</name>
        <dbReference type="ChEBI" id="CHEBI:59789"/>
    </ligand>
</feature>
<dbReference type="FunFam" id="3.40.50.150:FF:000009">
    <property type="entry name" value="23S rRNA (Uracil(1939)-C(5))-methyltransferase RlmD"/>
    <property type="match status" value="1"/>
</dbReference>
<feature type="binding site" evidence="5">
    <location>
        <position position="328"/>
    </location>
    <ligand>
        <name>S-adenosyl-L-methionine</name>
        <dbReference type="ChEBI" id="CHEBI:59789"/>
    </ligand>
</feature>
<gene>
    <name evidence="8" type="ORF">SAMN05660330_00161</name>
</gene>
<dbReference type="STRING" id="91360.SAMN05660330_00161"/>
<evidence type="ECO:0000256" key="3">
    <source>
        <dbReference type="ARBA" id="ARBA00022679"/>
    </source>
</evidence>
<name>A0A1H0J6I4_9BACT</name>
<dbReference type="RefSeq" id="WP_092218779.1">
    <property type="nucleotide sequence ID" value="NZ_FNJI01000001.1"/>
</dbReference>
<dbReference type="CDD" id="cd02440">
    <property type="entry name" value="AdoMet_MTases"/>
    <property type="match status" value="1"/>
</dbReference>
<dbReference type="PANTHER" id="PTHR11061">
    <property type="entry name" value="RNA M5U METHYLTRANSFERASE"/>
    <property type="match status" value="1"/>
</dbReference>
<dbReference type="AlphaFoldDB" id="A0A1H0J6I4"/>
<dbReference type="InterPro" id="IPR030390">
    <property type="entry name" value="MeTrfase_TrmA_AS"/>
</dbReference>
<feature type="binding site" evidence="5">
    <location>
        <position position="278"/>
    </location>
    <ligand>
        <name>S-adenosyl-L-methionine</name>
        <dbReference type="ChEBI" id="CHEBI:59789"/>
    </ligand>
</feature>
<feature type="binding site" evidence="5">
    <location>
        <position position="307"/>
    </location>
    <ligand>
        <name>S-adenosyl-L-methionine</name>
        <dbReference type="ChEBI" id="CHEBI:59789"/>
    </ligand>
</feature>
<dbReference type="Gene3D" id="3.40.50.150">
    <property type="entry name" value="Vaccinia Virus protein VP39"/>
    <property type="match status" value="1"/>
</dbReference>
<proteinExistence type="inferred from homology"/>
<comment type="similarity">
    <text evidence="5">Belongs to the class I-like SAM-binding methyltransferase superfamily. RNA M5U methyltransferase family.</text>
</comment>
<feature type="active site" description="Nucleophile" evidence="5">
    <location>
        <position position="402"/>
    </location>
</feature>
<keyword evidence="3 5" id="KW-0808">Transferase</keyword>
<keyword evidence="1" id="KW-0004">4Fe-4S</keyword>
<evidence type="ECO:0000256" key="5">
    <source>
        <dbReference type="PROSITE-ProRule" id="PRU01024"/>
    </source>
</evidence>
<dbReference type="GO" id="GO:0051539">
    <property type="term" value="F:4 iron, 4 sulfur cluster binding"/>
    <property type="evidence" value="ECO:0007669"/>
    <property type="project" value="UniProtKB-KW"/>
</dbReference>
<keyword evidence="2 5" id="KW-0489">Methyltransferase</keyword>
<feature type="active site" evidence="6">
    <location>
        <position position="402"/>
    </location>
</feature>
<keyword evidence="9" id="KW-1185">Reference proteome</keyword>
<keyword evidence="1" id="KW-0479">Metal-binding</keyword>
<keyword evidence="1" id="KW-0411">Iron-sulfur</keyword>